<comment type="caution">
    <text evidence="3">The sequence shown here is derived from an EMBL/GenBank/DDBJ whole genome shotgun (WGS) entry which is preliminary data.</text>
</comment>
<evidence type="ECO:0000313" key="3">
    <source>
        <dbReference type="EMBL" id="GAA4386990.1"/>
    </source>
</evidence>
<evidence type="ECO:0000259" key="2">
    <source>
        <dbReference type="Pfam" id="PF21347"/>
    </source>
</evidence>
<name>A0ABP8J8Q2_9BACT</name>
<keyword evidence="4" id="KW-1185">Reference proteome</keyword>
<dbReference type="Gene3D" id="2.40.360.20">
    <property type="match status" value="1"/>
</dbReference>
<dbReference type="EMBL" id="BAABHA010000010">
    <property type="protein sequence ID" value="GAA4386990.1"/>
    <property type="molecule type" value="Genomic_DNA"/>
</dbReference>
<accession>A0ABP8J8Q2</accession>
<feature type="domain" description="DUF3108" evidence="2">
    <location>
        <begin position="63"/>
        <end position="260"/>
    </location>
</feature>
<feature type="chain" id="PRO_5046099969" description="DUF3108 domain-containing protein" evidence="1">
    <location>
        <begin position="23"/>
        <end position="272"/>
    </location>
</feature>
<evidence type="ECO:0000313" key="4">
    <source>
        <dbReference type="Proteomes" id="UP001500454"/>
    </source>
</evidence>
<dbReference type="RefSeq" id="WP_345225942.1">
    <property type="nucleotide sequence ID" value="NZ_BAABHA010000010.1"/>
</dbReference>
<dbReference type="InterPro" id="IPR049279">
    <property type="entry name" value="DUF3108-like"/>
</dbReference>
<dbReference type="Proteomes" id="UP001500454">
    <property type="component" value="Unassembled WGS sequence"/>
</dbReference>
<sequence length="272" mass="29865">MTTAFLRPTAALLALLCGVACTRPDTSTKPVETPVASASAATTEAAAVVAADCRHPFGLYDNTELTYQLTDNDDKITGTQILKVASITAHAAEKKEPARTDVLLKSSLYDADNKLLSNDEFVFSCRNDSVLTDGRLLLAPDMLRSFRDRRFSYVPTALAWPNRPETGSLPNGQLTVEVRSPSVDIARVTTTVSQRQLNGREAVTTPAGVFQAYKVESKYEYATQLKPDLVRRSTLRVIDYYAPHVGIVRTEFRSDNGKLERAIVLARHSSVQ</sequence>
<evidence type="ECO:0000256" key="1">
    <source>
        <dbReference type="SAM" id="SignalP"/>
    </source>
</evidence>
<protein>
    <recommendedName>
        <fullName evidence="2">DUF3108 domain-containing protein</fullName>
    </recommendedName>
</protein>
<reference evidence="4" key="1">
    <citation type="journal article" date="2019" name="Int. J. Syst. Evol. Microbiol.">
        <title>The Global Catalogue of Microorganisms (GCM) 10K type strain sequencing project: providing services to taxonomists for standard genome sequencing and annotation.</title>
        <authorList>
            <consortium name="The Broad Institute Genomics Platform"/>
            <consortium name="The Broad Institute Genome Sequencing Center for Infectious Disease"/>
            <person name="Wu L."/>
            <person name="Ma J."/>
        </authorList>
    </citation>
    <scope>NUCLEOTIDE SEQUENCE [LARGE SCALE GENOMIC DNA]</scope>
    <source>
        <strain evidence="4">JCM 17924</strain>
    </source>
</reference>
<keyword evidence="1" id="KW-0732">Signal</keyword>
<organism evidence="3 4">
    <name type="scientific">Hymenobacter koreensis</name>
    <dbReference type="NCBI Taxonomy" id="1084523"/>
    <lineage>
        <taxon>Bacteria</taxon>
        <taxon>Pseudomonadati</taxon>
        <taxon>Bacteroidota</taxon>
        <taxon>Cytophagia</taxon>
        <taxon>Cytophagales</taxon>
        <taxon>Hymenobacteraceae</taxon>
        <taxon>Hymenobacter</taxon>
    </lineage>
</organism>
<proteinExistence type="predicted"/>
<dbReference type="Pfam" id="PF21347">
    <property type="entry name" value="DUF3108_like"/>
    <property type="match status" value="1"/>
</dbReference>
<gene>
    <name evidence="3" type="ORF">GCM10023186_32200</name>
</gene>
<feature type="signal peptide" evidence="1">
    <location>
        <begin position="1"/>
        <end position="22"/>
    </location>
</feature>